<reference evidence="1 2" key="1">
    <citation type="submission" date="2022-11" db="EMBL/GenBank/DDBJ databases">
        <title>Whole genome sequence of Eschrichtius robustus ER-17-0199.</title>
        <authorList>
            <person name="Bruniche-Olsen A."/>
            <person name="Black A.N."/>
            <person name="Fields C.J."/>
            <person name="Walden K."/>
            <person name="Dewoody J.A."/>
        </authorList>
    </citation>
    <scope>NUCLEOTIDE SEQUENCE [LARGE SCALE GENOMIC DNA]</scope>
    <source>
        <strain evidence="1">ER-17-0199</strain>
        <tissue evidence="1">Blubber</tissue>
    </source>
</reference>
<evidence type="ECO:0000313" key="2">
    <source>
        <dbReference type="Proteomes" id="UP001159641"/>
    </source>
</evidence>
<dbReference type="EMBL" id="JAIQCJ010001995">
    <property type="protein sequence ID" value="KAJ8786184.1"/>
    <property type="molecule type" value="Genomic_DNA"/>
</dbReference>
<keyword evidence="2" id="KW-1185">Reference proteome</keyword>
<accession>A0AB34H654</accession>
<gene>
    <name evidence="1" type="ORF">J1605_006404</name>
</gene>
<evidence type="ECO:0000313" key="1">
    <source>
        <dbReference type="EMBL" id="KAJ8786184.1"/>
    </source>
</evidence>
<proteinExistence type="predicted"/>
<sequence length="169" mass="17257">MQLASLPSFSVSLVVLRVSGTPRAPGLEGAAGPALSTGEGDVRAGPGAWLWGSLAVPGVALPCVQVQLLQDDPSGDVVFPLAPGPQPPVSQPLLAVDLPVYVLQAAGRVVVAWPRGWSPSALMPRTAARDRDSEWGALPEREVLPAAGGAAGPEDTWSSGSTVGLWALQ</sequence>
<evidence type="ECO:0008006" key="3">
    <source>
        <dbReference type="Google" id="ProtNLM"/>
    </source>
</evidence>
<protein>
    <recommendedName>
        <fullName evidence="3">Secreted protein</fullName>
    </recommendedName>
</protein>
<organism evidence="1 2">
    <name type="scientific">Eschrichtius robustus</name>
    <name type="common">California gray whale</name>
    <name type="synonym">Eschrichtius gibbosus</name>
    <dbReference type="NCBI Taxonomy" id="9764"/>
    <lineage>
        <taxon>Eukaryota</taxon>
        <taxon>Metazoa</taxon>
        <taxon>Chordata</taxon>
        <taxon>Craniata</taxon>
        <taxon>Vertebrata</taxon>
        <taxon>Euteleostomi</taxon>
        <taxon>Mammalia</taxon>
        <taxon>Eutheria</taxon>
        <taxon>Laurasiatheria</taxon>
        <taxon>Artiodactyla</taxon>
        <taxon>Whippomorpha</taxon>
        <taxon>Cetacea</taxon>
        <taxon>Mysticeti</taxon>
        <taxon>Eschrichtiidae</taxon>
        <taxon>Eschrichtius</taxon>
    </lineage>
</organism>
<dbReference type="Proteomes" id="UP001159641">
    <property type="component" value="Unassembled WGS sequence"/>
</dbReference>
<dbReference type="AlphaFoldDB" id="A0AB34H654"/>
<name>A0AB34H654_ESCRO</name>
<comment type="caution">
    <text evidence="1">The sequence shown here is derived from an EMBL/GenBank/DDBJ whole genome shotgun (WGS) entry which is preliminary data.</text>
</comment>